<evidence type="ECO:0000313" key="3">
    <source>
        <dbReference type="Proteomes" id="UP000236752"/>
    </source>
</evidence>
<feature type="compositionally biased region" description="Gly residues" evidence="1">
    <location>
        <begin position="39"/>
        <end position="61"/>
    </location>
</feature>
<dbReference type="OrthoDB" id="1122998at2"/>
<dbReference type="RefSeq" id="WP_103911482.1">
    <property type="nucleotide sequence ID" value="NZ_FNUZ01000005.1"/>
</dbReference>
<evidence type="ECO:0000313" key="2">
    <source>
        <dbReference type="EMBL" id="SEG52359.1"/>
    </source>
</evidence>
<name>A0A1H6AUP1_9RHOB</name>
<accession>A0A1H6AUP1</accession>
<proteinExistence type="predicted"/>
<dbReference type="Proteomes" id="UP000236752">
    <property type="component" value="Unassembled WGS sequence"/>
</dbReference>
<sequence>MFKSKLLITTALATGLLITGVAAPLVVGFANVAVAAEGSGDGSGDGAGSGSGGQGGQGGSGSHDDADHDDSDHDDSDHESGGGNSAGQHGQDNQGGGDGQTGPDDSSEGVGPQAGSPSHDDGGQPAWAQEGIPEIELGRLNVARSPEKVLDQAYDEALLALPASADFYNQSLEDIKDALANDWDNLTLVDSPLSNLALLKDAMDGEIDLSSVGITNDAFTLAAVFLGIASDKTVPITEETVIALAVIYDIPVSDAYVATLAYHAEEIRQAVLEGHG</sequence>
<keyword evidence="3" id="KW-1185">Reference proteome</keyword>
<gene>
    <name evidence="2" type="ORF">SAMN04488045_3197</name>
</gene>
<reference evidence="2 3" key="1">
    <citation type="submission" date="2016-10" db="EMBL/GenBank/DDBJ databases">
        <authorList>
            <person name="de Groot N.N."/>
        </authorList>
    </citation>
    <scope>NUCLEOTIDE SEQUENCE [LARGE SCALE GENOMIC DNA]</scope>
    <source>
        <strain evidence="2 3">DSM 26915</strain>
    </source>
</reference>
<dbReference type="AlphaFoldDB" id="A0A1H6AUP1"/>
<feature type="region of interest" description="Disordered" evidence="1">
    <location>
        <begin position="39"/>
        <end position="127"/>
    </location>
</feature>
<organism evidence="2 3">
    <name type="scientific">Thalassococcus halodurans</name>
    <dbReference type="NCBI Taxonomy" id="373675"/>
    <lineage>
        <taxon>Bacteria</taxon>
        <taxon>Pseudomonadati</taxon>
        <taxon>Pseudomonadota</taxon>
        <taxon>Alphaproteobacteria</taxon>
        <taxon>Rhodobacterales</taxon>
        <taxon>Roseobacteraceae</taxon>
        <taxon>Thalassococcus</taxon>
    </lineage>
</organism>
<protein>
    <submittedName>
        <fullName evidence="2">Uncharacterized protein</fullName>
    </submittedName>
</protein>
<dbReference type="EMBL" id="FNUZ01000005">
    <property type="protein sequence ID" value="SEG52359.1"/>
    <property type="molecule type" value="Genomic_DNA"/>
</dbReference>
<evidence type="ECO:0000256" key="1">
    <source>
        <dbReference type="SAM" id="MobiDB-lite"/>
    </source>
</evidence>